<dbReference type="Proteomes" id="UP000320184">
    <property type="component" value="Unassembled WGS sequence"/>
</dbReference>
<evidence type="ECO:0000313" key="2">
    <source>
        <dbReference type="Proteomes" id="UP000320184"/>
    </source>
</evidence>
<proteinExistence type="predicted"/>
<accession>A0A538SNN0</accession>
<name>A0A538SNN0_UNCEI</name>
<sequence>MSRTLWDPVDPARLGSLDPRLRAKVNGEIYRFSGPVTLARFRRHPARWCGILRDPVSGVTFVPDRFAPRFDTRDGPYFFASESTFAAFRADTGRFLIHRGG</sequence>
<protein>
    <recommendedName>
        <fullName evidence="3">YHS domain-containing protein</fullName>
    </recommendedName>
</protein>
<evidence type="ECO:0000313" key="1">
    <source>
        <dbReference type="EMBL" id="TMQ52984.1"/>
    </source>
</evidence>
<organism evidence="1 2">
    <name type="scientific">Eiseniibacteriota bacterium</name>
    <dbReference type="NCBI Taxonomy" id="2212470"/>
    <lineage>
        <taxon>Bacteria</taxon>
        <taxon>Candidatus Eiseniibacteriota</taxon>
    </lineage>
</organism>
<dbReference type="EMBL" id="VBOT01000025">
    <property type="protein sequence ID" value="TMQ52984.1"/>
    <property type="molecule type" value="Genomic_DNA"/>
</dbReference>
<gene>
    <name evidence="1" type="ORF">E6K73_01925</name>
</gene>
<evidence type="ECO:0008006" key="3">
    <source>
        <dbReference type="Google" id="ProtNLM"/>
    </source>
</evidence>
<comment type="caution">
    <text evidence="1">The sequence shown here is derived from an EMBL/GenBank/DDBJ whole genome shotgun (WGS) entry which is preliminary data.</text>
</comment>
<dbReference type="AlphaFoldDB" id="A0A538SNN0"/>
<reference evidence="1 2" key="1">
    <citation type="journal article" date="2019" name="Nat. Microbiol.">
        <title>Mediterranean grassland soil C-N compound turnover is dependent on rainfall and depth, and is mediated by genomically divergent microorganisms.</title>
        <authorList>
            <person name="Diamond S."/>
            <person name="Andeer P.F."/>
            <person name="Li Z."/>
            <person name="Crits-Christoph A."/>
            <person name="Burstein D."/>
            <person name="Anantharaman K."/>
            <person name="Lane K.R."/>
            <person name="Thomas B.C."/>
            <person name="Pan C."/>
            <person name="Northen T.R."/>
            <person name="Banfield J.F."/>
        </authorList>
    </citation>
    <scope>NUCLEOTIDE SEQUENCE [LARGE SCALE GENOMIC DNA]</scope>
    <source>
        <strain evidence="1">WS_3</strain>
    </source>
</reference>